<sequence length="196" mass="21585">MLTISVKHNIADVRRTLNDAAKKQLQFAIAKGLTQTAKSAQDKLTSALPRQLDKPTPFTMRAFGATVATKQRQLATVFIKPDQWKYLKYQVEGGVRRPAKRAVVVPESVRLNQYGNMPKGALRKLLAKAGVFSGTVDGVAGIWQRKGGRVVLLVKYADKVVYKRRFPFADIGERSVAAAFGPIFNQALADALATMR</sequence>
<evidence type="ECO:0000313" key="3">
    <source>
        <dbReference type="EMBL" id="CUV58897.1"/>
    </source>
</evidence>
<dbReference type="EMBL" id="LN899825">
    <property type="protein sequence ID" value="CUV33013.1"/>
    <property type="molecule type" value="Genomic_DNA"/>
</dbReference>
<name>A0A0S4X597_RALSL</name>
<reference evidence="3" key="1">
    <citation type="submission" date="2015-10" db="EMBL/GenBank/DDBJ databases">
        <authorList>
            <person name="Gilbert D.G."/>
        </authorList>
    </citation>
    <scope>NUCLEOTIDE SEQUENCE</scope>
    <source>
        <strain evidence="3">Phyl III-seqv23</strain>
    </source>
</reference>
<accession>A0A0S4X597</accession>
<gene>
    <name evidence="3" type="ORF">RD1301_v1_90001</name>
    <name evidence="1" type="ORF">TD1301_v1_270001</name>
    <name evidence="2" type="ORF">TF3108_v1_850043</name>
</gene>
<dbReference type="AlphaFoldDB" id="A0A0S4X597"/>
<dbReference type="EMBL" id="LN899826">
    <property type="protein sequence ID" value="CUV41758.1"/>
    <property type="molecule type" value="Genomic_DNA"/>
</dbReference>
<organism evidence="3">
    <name type="scientific">Ralstonia solanacearum</name>
    <name type="common">Pseudomonas solanacearum</name>
    <dbReference type="NCBI Taxonomy" id="305"/>
    <lineage>
        <taxon>Bacteria</taxon>
        <taxon>Pseudomonadati</taxon>
        <taxon>Pseudomonadota</taxon>
        <taxon>Betaproteobacteria</taxon>
        <taxon>Burkholderiales</taxon>
        <taxon>Burkholderiaceae</taxon>
        <taxon>Ralstonia</taxon>
        <taxon>Ralstonia solanacearum species complex</taxon>
    </lineage>
</organism>
<proteinExistence type="predicted"/>
<dbReference type="EMBL" id="LN899822">
    <property type="protein sequence ID" value="CUV58897.1"/>
    <property type="molecule type" value="Genomic_DNA"/>
</dbReference>
<evidence type="ECO:0000313" key="1">
    <source>
        <dbReference type="EMBL" id="CUV33013.1"/>
    </source>
</evidence>
<evidence type="ECO:0000313" key="2">
    <source>
        <dbReference type="EMBL" id="CUV41758.1"/>
    </source>
</evidence>
<protein>
    <submittedName>
        <fullName evidence="3">Uncharacterized protein</fullName>
    </submittedName>
</protein>